<organism evidence="4 5">
    <name type="scientific">Alistipes intestinihominis</name>
    <dbReference type="NCBI Taxonomy" id="3133172"/>
    <lineage>
        <taxon>Bacteria</taxon>
        <taxon>Pseudomonadati</taxon>
        <taxon>Bacteroidota</taxon>
        <taxon>Bacteroidia</taxon>
        <taxon>Bacteroidales</taxon>
        <taxon>Rikenellaceae</taxon>
        <taxon>Alistipes</taxon>
    </lineage>
</organism>
<dbReference type="PANTHER" id="PTHR42693">
    <property type="entry name" value="ARYLSULFATASE FAMILY MEMBER"/>
    <property type="match status" value="1"/>
</dbReference>
<dbReference type="InterPro" id="IPR050738">
    <property type="entry name" value="Sulfatase"/>
</dbReference>
<feature type="signal peptide" evidence="2">
    <location>
        <begin position="1"/>
        <end position="19"/>
    </location>
</feature>
<sequence length="463" mass="51652">MNNRTLLTGLLGVSTAASAAAQTPAKVKAPQTRPNIIIIYTDDMGIGDLSCTNTGWIETPAIDRLASQGLVMNNYYSAAPVSSPSRVGLTTGMFPMEWGINTYLQARKGNAACEQADYLSADAPSMARILHDAGYATGHFGKWHMGGGRDVTDAPQITRYGFDEYCSTWESPDPAPELTASNWIWCKKDDVKRWERTGYFIDKTLDFLVRHQGTPCFVNLWPDDMHTPWVPDEESQDHNNTWGSRPNFTEVLAEYDRQIGRFLTRLNELGLSDNTIVIFTSDNGPAPSFRQLRTNGLRGIKNSLYEGGIRMPFIIRWPGVITPGKVDDETVVCAVDLLPSLCAIARAPLPKDYRSSGEDMSKALLGTASARKGDLMWDFGRNVSFNFPRDAYHRSPSLAIRRGDWKLLVNPDGTNAELYDLSKDANETQNLAAEHPGLTEELSKSLLAWWERRPRINIQREVK</sequence>
<keyword evidence="2" id="KW-0732">Signal</keyword>
<gene>
    <name evidence="4" type="ORF">WMO46_01040</name>
</gene>
<evidence type="ECO:0000313" key="5">
    <source>
        <dbReference type="Proteomes" id="UP001460202"/>
    </source>
</evidence>
<comment type="similarity">
    <text evidence="1">Belongs to the sulfatase family.</text>
</comment>
<feature type="chain" id="PRO_5046474747" evidence="2">
    <location>
        <begin position="20"/>
        <end position="463"/>
    </location>
</feature>
<reference evidence="4 5" key="1">
    <citation type="submission" date="2024-03" db="EMBL/GenBank/DDBJ databases">
        <title>Human intestinal bacterial collection.</title>
        <authorList>
            <person name="Pauvert C."/>
            <person name="Hitch T.C.A."/>
            <person name="Clavel T."/>
        </authorList>
    </citation>
    <scope>NUCLEOTIDE SEQUENCE [LARGE SCALE GENOMIC DNA]</scope>
    <source>
        <strain evidence="4 5">CLA-KB-H122</strain>
    </source>
</reference>
<evidence type="ECO:0000256" key="1">
    <source>
        <dbReference type="ARBA" id="ARBA00008779"/>
    </source>
</evidence>
<keyword evidence="5" id="KW-1185">Reference proteome</keyword>
<dbReference type="InterPro" id="IPR017850">
    <property type="entry name" value="Alkaline_phosphatase_core_sf"/>
</dbReference>
<dbReference type="Gene3D" id="3.40.720.10">
    <property type="entry name" value="Alkaline Phosphatase, subunit A"/>
    <property type="match status" value="1"/>
</dbReference>
<evidence type="ECO:0000259" key="3">
    <source>
        <dbReference type="Pfam" id="PF00884"/>
    </source>
</evidence>
<dbReference type="Proteomes" id="UP001460202">
    <property type="component" value="Unassembled WGS sequence"/>
</dbReference>
<dbReference type="SUPFAM" id="SSF53649">
    <property type="entry name" value="Alkaline phosphatase-like"/>
    <property type="match status" value="1"/>
</dbReference>
<dbReference type="Gene3D" id="3.30.1120.10">
    <property type="match status" value="1"/>
</dbReference>
<proteinExistence type="inferred from homology"/>
<evidence type="ECO:0000256" key="2">
    <source>
        <dbReference type="SAM" id="SignalP"/>
    </source>
</evidence>
<feature type="domain" description="Sulfatase N-terminal" evidence="3">
    <location>
        <begin position="34"/>
        <end position="344"/>
    </location>
</feature>
<protein>
    <submittedName>
        <fullName evidence="4">Sulfatase-like hydrolase/transferase</fullName>
    </submittedName>
</protein>
<evidence type="ECO:0000313" key="4">
    <source>
        <dbReference type="EMBL" id="MEQ2543538.1"/>
    </source>
</evidence>
<name>A0ABV1GT08_9BACT</name>
<dbReference type="InterPro" id="IPR000917">
    <property type="entry name" value="Sulfatase_N"/>
</dbReference>
<dbReference type="EMBL" id="JBBMFL010000001">
    <property type="protein sequence ID" value="MEQ2543538.1"/>
    <property type="molecule type" value="Genomic_DNA"/>
</dbReference>
<dbReference type="RefSeq" id="WP_278965323.1">
    <property type="nucleotide sequence ID" value="NZ_JBBMFL010000001.1"/>
</dbReference>
<accession>A0ABV1GT08</accession>
<comment type="caution">
    <text evidence="4">The sequence shown here is derived from an EMBL/GenBank/DDBJ whole genome shotgun (WGS) entry which is preliminary data.</text>
</comment>
<dbReference type="PANTHER" id="PTHR42693:SF33">
    <property type="entry name" value="ARYLSULFATASE"/>
    <property type="match status" value="1"/>
</dbReference>
<dbReference type="Pfam" id="PF00884">
    <property type="entry name" value="Sulfatase"/>
    <property type="match status" value="1"/>
</dbReference>